<dbReference type="Pfam" id="PF09580">
    <property type="entry name" value="Spore_YhcN_YlaJ"/>
    <property type="match status" value="1"/>
</dbReference>
<evidence type="ECO:0000256" key="1">
    <source>
        <dbReference type="SAM" id="MobiDB-lite"/>
    </source>
</evidence>
<dbReference type="AlphaFoldDB" id="A0A972GYW8"/>
<reference evidence="3" key="1">
    <citation type="submission" date="2019-10" db="EMBL/GenBank/DDBJ databases">
        <title>Description of Paenibacillus glebae sp. nov.</title>
        <authorList>
            <person name="Carlier A."/>
            <person name="Qi S."/>
        </authorList>
    </citation>
    <scope>NUCLEOTIDE SEQUENCE</scope>
    <source>
        <strain evidence="3">LMG 31456</strain>
    </source>
</reference>
<feature type="chain" id="PRO_5036938130" evidence="2">
    <location>
        <begin position="26"/>
        <end position="182"/>
    </location>
</feature>
<name>A0A972GYW8_9BACL</name>
<proteinExistence type="predicted"/>
<accession>A0A972GYW8</accession>
<keyword evidence="3" id="KW-0449">Lipoprotein</keyword>
<evidence type="ECO:0000313" key="3">
    <source>
        <dbReference type="EMBL" id="NOU95430.1"/>
    </source>
</evidence>
<feature type="signal peptide" evidence="2">
    <location>
        <begin position="1"/>
        <end position="25"/>
    </location>
</feature>
<keyword evidence="4" id="KW-1185">Reference proteome</keyword>
<dbReference type="EMBL" id="WHOD01000070">
    <property type="protein sequence ID" value="NOU95430.1"/>
    <property type="molecule type" value="Genomic_DNA"/>
</dbReference>
<organism evidence="3 4">
    <name type="scientific">Paenibacillus foliorum</name>
    <dbReference type="NCBI Taxonomy" id="2654974"/>
    <lineage>
        <taxon>Bacteria</taxon>
        <taxon>Bacillati</taxon>
        <taxon>Bacillota</taxon>
        <taxon>Bacilli</taxon>
        <taxon>Bacillales</taxon>
        <taxon>Paenibacillaceae</taxon>
        <taxon>Paenibacillus</taxon>
    </lineage>
</organism>
<dbReference type="RefSeq" id="WP_171653622.1">
    <property type="nucleotide sequence ID" value="NZ_WHOD01000070.1"/>
</dbReference>
<dbReference type="GO" id="GO:0030435">
    <property type="term" value="P:sporulation resulting in formation of a cellular spore"/>
    <property type="evidence" value="ECO:0007669"/>
    <property type="project" value="InterPro"/>
</dbReference>
<dbReference type="PROSITE" id="PS51257">
    <property type="entry name" value="PROKAR_LIPOPROTEIN"/>
    <property type="match status" value="1"/>
</dbReference>
<keyword evidence="2" id="KW-0732">Signal</keyword>
<dbReference type="InterPro" id="IPR019076">
    <property type="entry name" value="Spore_lipoprot_YhcN/YlaJ-like"/>
</dbReference>
<gene>
    <name evidence="3" type="ORF">GC093_19685</name>
</gene>
<comment type="caution">
    <text evidence="3">The sequence shown here is derived from an EMBL/GenBank/DDBJ whole genome shotgun (WGS) entry which is preliminary data.</text>
</comment>
<dbReference type="NCBIfam" id="TIGR02898">
    <property type="entry name" value="spore_YhcN_YlaJ"/>
    <property type="match status" value="1"/>
</dbReference>
<evidence type="ECO:0000256" key="2">
    <source>
        <dbReference type="SAM" id="SignalP"/>
    </source>
</evidence>
<feature type="region of interest" description="Disordered" evidence="1">
    <location>
        <begin position="159"/>
        <end position="182"/>
    </location>
</feature>
<feature type="region of interest" description="Disordered" evidence="1">
    <location>
        <begin position="23"/>
        <end position="42"/>
    </location>
</feature>
<protein>
    <submittedName>
        <fullName evidence="3">YhcN/YlaJ family sporulation lipoprotein</fullName>
    </submittedName>
</protein>
<evidence type="ECO:0000313" key="4">
    <source>
        <dbReference type="Proteomes" id="UP000641588"/>
    </source>
</evidence>
<dbReference type="Proteomes" id="UP000641588">
    <property type="component" value="Unassembled WGS sequence"/>
</dbReference>
<sequence length="182" mass="19792">MRIFVYCFLLLFVLVGCTQSPKNGASPSPTNDANRQIKVQQTAPQKKEIIDSRAVSERLEQIATSIPQVESAKCVVFGNTAVVGINLPPAMDRAKVGTIKLSVAEALKKDPYGVDAIVTADIDLAARIGNVRDSIRNGRPFRGFAEEMAEIIGRIIPQMPRDVEEPTPPQKATEPQIPNANL</sequence>
<dbReference type="InterPro" id="IPR014247">
    <property type="entry name" value="Spore_lipoprot_YhcN/YlaJ"/>
</dbReference>